<feature type="transmembrane region" description="Helical" evidence="1">
    <location>
        <begin position="21"/>
        <end position="41"/>
    </location>
</feature>
<reference evidence="2 3" key="2">
    <citation type="journal article" date="1995" name="Appl. Microbiol. Biotechnol.">
        <title>Purification and properties of an alkaline protease from alkalophilic Bacillus sp. KSM-K16.</title>
        <authorList>
            <person name="Kobayashi T."/>
            <person name="Hakamada Y."/>
            <person name="Adachi S."/>
            <person name="Hitomi J."/>
            <person name="Yoshimatsu T."/>
            <person name="Koike K."/>
            <person name="Kawai S."/>
            <person name="Ito S."/>
        </authorList>
    </citation>
    <scope>NUCLEOTIDE SEQUENCE [LARGE SCALE GENOMIC DNA]</scope>
    <source>
        <strain evidence="2 3">KSM-K16</strain>
    </source>
</reference>
<reference evidence="2 3" key="1">
    <citation type="journal article" date="1994" name="J. Ferment. Bioeng.">
        <title>Molecular cloning and nucleotide sequence of the gene for an alkaline protease from the alkalophilic Bacillus sp. KSM-K16.</title>
        <authorList>
            <person name="Hakamada Y."/>
            <person name="Kobayashi T."/>
            <person name="Hitomi J."/>
            <person name="Kawai S."/>
            <person name="Ito S."/>
        </authorList>
    </citation>
    <scope>NUCLEOTIDE SEQUENCE [LARGE SCALE GENOMIC DNA]</scope>
    <source>
        <strain evidence="2 3">KSM-K16</strain>
    </source>
</reference>
<name>Q5WBU1_SHOC1</name>
<dbReference type="KEGG" id="bcl:ABC3636"/>
<gene>
    <name evidence="2" type="ordered locus">ABC3636</name>
</gene>
<protein>
    <recommendedName>
        <fullName evidence="4">CPBP family intramembrane metalloprotease</fullName>
    </recommendedName>
</protein>
<dbReference type="EMBL" id="AP006627">
    <property type="protein sequence ID" value="BAD66169.1"/>
    <property type="molecule type" value="Genomic_DNA"/>
</dbReference>
<proteinExistence type="predicted"/>
<dbReference type="RefSeq" id="WP_011248474.1">
    <property type="nucleotide sequence ID" value="NC_006582.1"/>
</dbReference>
<evidence type="ECO:0000313" key="3">
    <source>
        <dbReference type="Proteomes" id="UP000001168"/>
    </source>
</evidence>
<evidence type="ECO:0008006" key="4">
    <source>
        <dbReference type="Google" id="ProtNLM"/>
    </source>
</evidence>
<organism evidence="2 3">
    <name type="scientific">Shouchella clausii (strain KSM-K16)</name>
    <name type="common">Alkalihalobacillus clausii</name>
    <dbReference type="NCBI Taxonomy" id="66692"/>
    <lineage>
        <taxon>Bacteria</taxon>
        <taxon>Bacillati</taxon>
        <taxon>Bacillota</taxon>
        <taxon>Bacilli</taxon>
        <taxon>Bacillales</taxon>
        <taxon>Bacillaceae</taxon>
        <taxon>Shouchella</taxon>
    </lineage>
</organism>
<accession>Q5WBU1</accession>
<sequence length="88" mass="10435">MSNDKKANNHLSKIDKKINMKIHPLLFGIILFLGFFIPRVFRVNESIIESAIISIVFPGLFFVLFLFFYTRSMKRKGFYLENGKWMKK</sequence>
<keyword evidence="3" id="KW-1185">Reference proteome</keyword>
<keyword evidence="1" id="KW-0812">Transmembrane</keyword>
<evidence type="ECO:0000313" key="2">
    <source>
        <dbReference type="EMBL" id="BAD66169.1"/>
    </source>
</evidence>
<reference evidence="2 3" key="3">
    <citation type="journal article" date="1997" name="Protein Eng.">
        <title>High-resolution crystal structure of M-protease: phylogeny aided analysis of the high-alkaline adaptation mechanism.</title>
        <authorList>
            <person name="Shirai T."/>
            <person name="Suzuki A."/>
            <person name="Yamane T."/>
            <person name="Ashida T."/>
            <person name="Kobayashi T."/>
            <person name="Ito S."/>
        </authorList>
    </citation>
    <scope>NUCLEOTIDE SEQUENCE [LARGE SCALE GENOMIC DNA]</scope>
    <source>
        <strain evidence="2 3">KSM-K16</strain>
    </source>
</reference>
<keyword evidence="1" id="KW-0472">Membrane</keyword>
<reference evidence="3" key="4">
    <citation type="submission" date="2003-10" db="EMBL/GenBank/DDBJ databases">
        <title>The complete genome sequence of the alkaliphilic Bacillus clausii KSM-K16.</title>
        <authorList>
            <person name="Takaki Y."/>
            <person name="Kageyama Y."/>
            <person name="Shimamura S."/>
            <person name="Suzuki H."/>
            <person name="Nishi S."/>
            <person name="Hatada Y."/>
            <person name="Kawai S."/>
            <person name="Ito S."/>
            <person name="Horikoshi K."/>
        </authorList>
    </citation>
    <scope>NUCLEOTIDE SEQUENCE [LARGE SCALE GENOMIC DNA]</scope>
    <source>
        <strain evidence="3">KSM-K16</strain>
    </source>
</reference>
<dbReference type="HOGENOM" id="CLU_2462719_0_0_9"/>
<dbReference type="AlphaFoldDB" id="Q5WBU1"/>
<evidence type="ECO:0000256" key="1">
    <source>
        <dbReference type="SAM" id="Phobius"/>
    </source>
</evidence>
<reference evidence="2 3" key="5">
    <citation type="journal article" date="2007" name="Extremophiles">
        <title>Intragenomic diversity of the V1 regions of 16S rRNA genes in high-alkaline protease-producing Bacillus clausii spp.</title>
        <authorList>
            <person name="Kageyama Y."/>
            <person name="Takaki Y."/>
            <person name="Shimamura S."/>
            <person name="Nishi S."/>
            <person name="Nogi Y."/>
            <person name="Uchimura K."/>
            <person name="Kobayashi T."/>
            <person name="Hitomi J."/>
            <person name="Ozaki K."/>
            <person name="Kawai S."/>
            <person name="Ito S."/>
            <person name="Horikoshi K."/>
        </authorList>
    </citation>
    <scope>NUCLEOTIDE SEQUENCE [LARGE SCALE GENOMIC DNA]</scope>
    <source>
        <strain evidence="2 3">KSM-K16</strain>
    </source>
</reference>
<keyword evidence="1" id="KW-1133">Transmembrane helix</keyword>
<dbReference type="Proteomes" id="UP000001168">
    <property type="component" value="Chromosome"/>
</dbReference>
<feature type="transmembrane region" description="Helical" evidence="1">
    <location>
        <begin position="47"/>
        <end position="69"/>
    </location>
</feature>